<evidence type="ECO:0000313" key="3">
    <source>
        <dbReference type="Proteomes" id="UP000737018"/>
    </source>
</evidence>
<gene>
    <name evidence="2" type="ORF">CMV_018508</name>
</gene>
<dbReference type="PANTHER" id="PTHR10219">
    <property type="entry name" value="GLYCOLIPID TRANSFER PROTEIN-RELATED"/>
    <property type="match status" value="1"/>
</dbReference>
<dbReference type="Proteomes" id="UP000737018">
    <property type="component" value="Unassembled WGS sequence"/>
</dbReference>
<dbReference type="SUPFAM" id="SSF110004">
    <property type="entry name" value="Glycolipid transfer protein, GLTP"/>
    <property type="match status" value="1"/>
</dbReference>
<dbReference type="PANTHER" id="PTHR10219:SF43">
    <property type="entry name" value="GLYCOLIPID TRANSFER PROTEIN DOMAIN-CONTAINING PROTEIN"/>
    <property type="match status" value="1"/>
</dbReference>
<evidence type="ECO:0000313" key="2">
    <source>
        <dbReference type="EMBL" id="KAF3956354.1"/>
    </source>
</evidence>
<keyword evidence="3" id="KW-1185">Reference proteome</keyword>
<accession>A0A8J4VNN3</accession>
<dbReference type="InterPro" id="IPR036497">
    <property type="entry name" value="GLTP_sf"/>
</dbReference>
<dbReference type="GO" id="GO:0005829">
    <property type="term" value="C:cytosol"/>
    <property type="evidence" value="ECO:0007669"/>
    <property type="project" value="TreeGrafter"/>
</dbReference>
<dbReference type="AlphaFoldDB" id="A0A8J4VNN3"/>
<sequence>MAARDNPLRKSADSIQALADTVNSENPHIKVSDVVQFCRLNYTFLFYLGIAIKFTDLELQTKVDNLVEITMKYDTIQTLVETEIKNGFAKDNSSHCRNLVRLKRIINLVREVMERILEHGWRKSLVEIFVVAYEQVFAPYHGWNSSDGFILSIGLSVKDVIAALERLPSNDLILQLLNEDEESAKEPIQKYITAAKAVLQYVDNLFLSSETGAELLRLI</sequence>
<reference evidence="2" key="1">
    <citation type="submission" date="2020-03" db="EMBL/GenBank/DDBJ databases">
        <title>Castanea mollissima Vanexum genome sequencing.</title>
        <authorList>
            <person name="Staton M."/>
        </authorList>
    </citation>
    <scope>NUCLEOTIDE SEQUENCE</scope>
    <source>
        <tissue evidence="2">Leaf</tissue>
    </source>
</reference>
<dbReference type="Pfam" id="PF08718">
    <property type="entry name" value="GLTP"/>
    <property type="match status" value="1"/>
</dbReference>
<dbReference type="OrthoDB" id="1579307at2759"/>
<feature type="domain" description="Glycolipid transfer protein" evidence="1">
    <location>
        <begin position="30"/>
        <end position="152"/>
    </location>
</feature>
<evidence type="ECO:0000259" key="1">
    <source>
        <dbReference type="Pfam" id="PF08718"/>
    </source>
</evidence>
<protein>
    <recommendedName>
        <fullName evidence="1">Glycolipid transfer protein domain-containing protein</fullName>
    </recommendedName>
</protein>
<dbReference type="GO" id="GO:1902387">
    <property type="term" value="F:ceramide 1-phosphate binding"/>
    <property type="evidence" value="ECO:0007669"/>
    <property type="project" value="TreeGrafter"/>
</dbReference>
<proteinExistence type="predicted"/>
<dbReference type="InterPro" id="IPR014830">
    <property type="entry name" value="Glycolipid_transfer_prot_dom"/>
</dbReference>
<dbReference type="EMBL" id="JRKL02003114">
    <property type="protein sequence ID" value="KAF3956354.1"/>
    <property type="molecule type" value="Genomic_DNA"/>
</dbReference>
<dbReference type="GO" id="GO:0016020">
    <property type="term" value="C:membrane"/>
    <property type="evidence" value="ECO:0007669"/>
    <property type="project" value="TreeGrafter"/>
</dbReference>
<dbReference type="Gene3D" id="1.10.3520.10">
    <property type="entry name" value="Glycolipid transfer protein"/>
    <property type="match status" value="1"/>
</dbReference>
<dbReference type="GO" id="GO:1902388">
    <property type="term" value="F:ceramide 1-phosphate transfer activity"/>
    <property type="evidence" value="ECO:0007669"/>
    <property type="project" value="TreeGrafter"/>
</dbReference>
<organism evidence="2 3">
    <name type="scientific">Castanea mollissima</name>
    <name type="common">Chinese chestnut</name>
    <dbReference type="NCBI Taxonomy" id="60419"/>
    <lineage>
        <taxon>Eukaryota</taxon>
        <taxon>Viridiplantae</taxon>
        <taxon>Streptophyta</taxon>
        <taxon>Embryophyta</taxon>
        <taxon>Tracheophyta</taxon>
        <taxon>Spermatophyta</taxon>
        <taxon>Magnoliopsida</taxon>
        <taxon>eudicotyledons</taxon>
        <taxon>Gunneridae</taxon>
        <taxon>Pentapetalae</taxon>
        <taxon>rosids</taxon>
        <taxon>fabids</taxon>
        <taxon>Fagales</taxon>
        <taxon>Fagaceae</taxon>
        <taxon>Castanea</taxon>
    </lineage>
</organism>
<comment type="caution">
    <text evidence="2">The sequence shown here is derived from an EMBL/GenBank/DDBJ whole genome shotgun (WGS) entry which is preliminary data.</text>
</comment>
<name>A0A8J4VNN3_9ROSI</name>